<dbReference type="AlphaFoldDB" id="A0A0C4WSN6"/>
<dbReference type="KEGG" id="acx:Achr_18620"/>
<proteinExistence type="predicted"/>
<evidence type="ECO:0000259" key="3">
    <source>
        <dbReference type="PROSITE" id="PS50110"/>
    </source>
</evidence>
<dbReference type="PANTHER" id="PTHR44591">
    <property type="entry name" value="STRESS RESPONSE REGULATOR PROTEIN 1"/>
    <property type="match status" value="1"/>
</dbReference>
<name>A0A0C4WSN6_9GAMM</name>
<keyword evidence="4" id="KW-0238">DNA-binding</keyword>
<dbReference type="InterPro" id="IPR011006">
    <property type="entry name" value="CheY-like_superfamily"/>
</dbReference>
<dbReference type="PROSITE" id="PS50110">
    <property type="entry name" value="RESPONSE_REGULATORY"/>
    <property type="match status" value="1"/>
</dbReference>
<accession>A0A0C4WSN6</accession>
<dbReference type="Gene3D" id="3.40.50.2300">
    <property type="match status" value="1"/>
</dbReference>
<dbReference type="GO" id="GO:0003677">
    <property type="term" value="F:DNA binding"/>
    <property type="evidence" value="ECO:0007669"/>
    <property type="project" value="UniProtKB-KW"/>
</dbReference>
<dbReference type="HOGENOM" id="CLU_000445_69_9_6"/>
<dbReference type="GO" id="GO:0000160">
    <property type="term" value="P:phosphorelay signal transduction system"/>
    <property type="evidence" value="ECO:0007669"/>
    <property type="project" value="InterPro"/>
</dbReference>
<gene>
    <name evidence="4" type="ORF">Achr_18620</name>
</gene>
<dbReference type="SUPFAM" id="SSF52172">
    <property type="entry name" value="CheY-like"/>
    <property type="match status" value="1"/>
</dbReference>
<evidence type="ECO:0000256" key="1">
    <source>
        <dbReference type="ARBA" id="ARBA00022553"/>
    </source>
</evidence>
<keyword evidence="5" id="KW-1185">Reference proteome</keyword>
<dbReference type="Pfam" id="PF00072">
    <property type="entry name" value="Response_reg"/>
    <property type="match status" value="1"/>
</dbReference>
<dbReference type="InterPro" id="IPR050595">
    <property type="entry name" value="Bact_response_regulator"/>
</dbReference>
<evidence type="ECO:0000256" key="2">
    <source>
        <dbReference type="PROSITE-ProRule" id="PRU00169"/>
    </source>
</evidence>
<dbReference type="STRING" id="1328314.Achr_18620"/>
<dbReference type="Proteomes" id="UP000068210">
    <property type="component" value="Chromosome"/>
</dbReference>
<sequence length="127" mass="13982">MAMIRKVLLVEDEPVLAENLKAYLETRRCEVRVAHDGAGALALAASFGPDILVLDYCLPDMDAFQLLDALRGRYDGERVLMTGHPSGAVCDDAAHRGIVNILLKPFPLADLGRVVCKPQVARRERTR</sequence>
<dbReference type="SMART" id="SM00448">
    <property type="entry name" value="REC"/>
    <property type="match status" value="1"/>
</dbReference>
<keyword evidence="1 2" id="KW-0597">Phosphoprotein</keyword>
<dbReference type="EMBL" id="CP010415">
    <property type="protein sequence ID" value="AJE21317.1"/>
    <property type="molecule type" value="Genomic_DNA"/>
</dbReference>
<feature type="modified residue" description="4-aspartylphosphate" evidence="2">
    <location>
        <position position="55"/>
    </location>
</feature>
<evidence type="ECO:0000313" key="5">
    <source>
        <dbReference type="Proteomes" id="UP000068210"/>
    </source>
</evidence>
<dbReference type="InterPro" id="IPR001789">
    <property type="entry name" value="Sig_transdc_resp-reg_receiver"/>
</dbReference>
<evidence type="ECO:0000313" key="4">
    <source>
        <dbReference type="EMBL" id="AJE21317.1"/>
    </source>
</evidence>
<feature type="domain" description="Response regulatory" evidence="3">
    <location>
        <begin position="6"/>
        <end position="119"/>
    </location>
</feature>
<organism evidence="4 5">
    <name type="scientific">Azotobacter chroococcum NCIMB 8003</name>
    <dbReference type="NCBI Taxonomy" id="1328314"/>
    <lineage>
        <taxon>Bacteria</taxon>
        <taxon>Pseudomonadati</taxon>
        <taxon>Pseudomonadota</taxon>
        <taxon>Gammaproteobacteria</taxon>
        <taxon>Pseudomonadales</taxon>
        <taxon>Pseudomonadaceae</taxon>
        <taxon>Azotobacter</taxon>
    </lineage>
</organism>
<dbReference type="CDD" id="cd00156">
    <property type="entry name" value="REC"/>
    <property type="match status" value="1"/>
</dbReference>
<protein>
    <submittedName>
        <fullName evidence="4">Response regulator containing CheY-like receiver domain and AraC-type DNA-binding domain</fullName>
    </submittedName>
</protein>
<dbReference type="PANTHER" id="PTHR44591:SF3">
    <property type="entry name" value="RESPONSE REGULATORY DOMAIN-CONTAINING PROTEIN"/>
    <property type="match status" value="1"/>
</dbReference>
<reference evidence="4 5" key="1">
    <citation type="journal article" date="2015" name="PLoS ONE">
        <title>Azotobacter Genomes: The Genome of Azotobacter chroococcum NCIMB 8003 (ATCC 4412).</title>
        <authorList>
            <person name="Robson R.L."/>
            <person name="Jones R."/>
            <person name="Robson R.M."/>
            <person name="Schwartz A."/>
            <person name="Richardson T.H."/>
        </authorList>
    </citation>
    <scope>NUCLEOTIDE SEQUENCE [LARGE SCALE GENOMIC DNA]</scope>
    <source>
        <strain evidence="4 5">NCIMB 8003</strain>
    </source>
</reference>